<reference evidence="8 9" key="1">
    <citation type="submission" date="2020-08" db="EMBL/GenBank/DDBJ databases">
        <title>Sequencing the genomes of 1000 actinobacteria strains.</title>
        <authorList>
            <person name="Klenk H.-P."/>
        </authorList>
    </citation>
    <scope>NUCLEOTIDE SEQUENCE [LARGE SCALE GENOMIC DNA]</scope>
    <source>
        <strain evidence="8 9">DSM 45582</strain>
    </source>
</reference>
<keyword evidence="3 5" id="KW-1133">Transmembrane helix</keyword>
<evidence type="ECO:0000256" key="4">
    <source>
        <dbReference type="ARBA" id="ARBA00023136"/>
    </source>
</evidence>
<dbReference type="Pfam" id="PF08044">
    <property type="entry name" value="DUF1707"/>
    <property type="match status" value="1"/>
</dbReference>
<dbReference type="GO" id="GO:0016020">
    <property type="term" value="C:membrane"/>
    <property type="evidence" value="ECO:0007669"/>
    <property type="project" value="UniProtKB-SubCell"/>
</dbReference>
<protein>
    <submittedName>
        <fullName evidence="8">TM2 domain-containing membrane protein YozV</fullName>
    </submittedName>
</protein>
<comment type="subcellular location">
    <subcellularLocation>
        <location evidence="1">Membrane</location>
        <topology evidence="1">Multi-pass membrane protein</topology>
    </subcellularLocation>
</comment>
<evidence type="ECO:0000256" key="5">
    <source>
        <dbReference type="SAM" id="Phobius"/>
    </source>
</evidence>
<feature type="transmembrane region" description="Helical" evidence="5">
    <location>
        <begin position="101"/>
        <end position="119"/>
    </location>
</feature>
<proteinExistence type="predicted"/>
<name>A0A840NI56_9PSEU</name>
<evidence type="ECO:0000256" key="1">
    <source>
        <dbReference type="ARBA" id="ARBA00004141"/>
    </source>
</evidence>
<evidence type="ECO:0000313" key="9">
    <source>
        <dbReference type="Proteomes" id="UP000580474"/>
    </source>
</evidence>
<evidence type="ECO:0000259" key="7">
    <source>
        <dbReference type="Pfam" id="PF08044"/>
    </source>
</evidence>
<dbReference type="AlphaFoldDB" id="A0A840NI56"/>
<comment type="caution">
    <text evidence="8">The sequence shown here is derived from an EMBL/GenBank/DDBJ whole genome shotgun (WGS) entry which is preliminary data.</text>
</comment>
<dbReference type="EMBL" id="JACHIV010000001">
    <property type="protein sequence ID" value="MBB5070721.1"/>
    <property type="molecule type" value="Genomic_DNA"/>
</dbReference>
<feature type="domain" description="TM2" evidence="6">
    <location>
        <begin position="97"/>
        <end position="138"/>
    </location>
</feature>
<dbReference type="RefSeq" id="WP_184480535.1">
    <property type="nucleotide sequence ID" value="NZ_JACHIV010000001.1"/>
</dbReference>
<evidence type="ECO:0000256" key="3">
    <source>
        <dbReference type="ARBA" id="ARBA00022989"/>
    </source>
</evidence>
<dbReference type="Proteomes" id="UP000580474">
    <property type="component" value="Unassembled WGS sequence"/>
</dbReference>
<keyword evidence="4 5" id="KW-0472">Membrane</keyword>
<evidence type="ECO:0000313" key="8">
    <source>
        <dbReference type="EMBL" id="MBB5070721.1"/>
    </source>
</evidence>
<accession>A0A840NI56</accession>
<dbReference type="InterPro" id="IPR007829">
    <property type="entry name" value="TM2"/>
</dbReference>
<organism evidence="8 9">
    <name type="scientific">Saccharopolyspora gloriosae</name>
    <dbReference type="NCBI Taxonomy" id="455344"/>
    <lineage>
        <taxon>Bacteria</taxon>
        <taxon>Bacillati</taxon>
        <taxon>Actinomycetota</taxon>
        <taxon>Actinomycetes</taxon>
        <taxon>Pseudonocardiales</taxon>
        <taxon>Pseudonocardiaceae</taxon>
        <taxon>Saccharopolyspora</taxon>
    </lineage>
</organism>
<keyword evidence="2 5" id="KW-0812">Transmembrane</keyword>
<evidence type="ECO:0000256" key="2">
    <source>
        <dbReference type="ARBA" id="ARBA00022692"/>
    </source>
</evidence>
<feature type="transmembrane region" description="Helical" evidence="5">
    <location>
        <begin position="125"/>
        <end position="153"/>
    </location>
</feature>
<dbReference type="Pfam" id="PF05154">
    <property type="entry name" value="TM2"/>
    <property type="match status" value="1"/>
</dbReference>
<evidence type="ECO:0000259" key="6">
    <source>
        <dbReference type="Pfam" id="PF05154"/>
    </source>
</evidence>
<dbReference type="InterPro" id="IPR012551">
    <property type="entry name" value="DUF1707_SHOCT-like"/>
</dbReference>
<gene>
    <name evidence="8" type="ORF">BJ969_003809</name>
</gene>
<keyword evidence="9" id="KW-1185">Reference proteome</keyword>
<feature type="domain" description="DUF1707" evidence="7">
    <location>
        <begin position="10"/>
        <end position="62"/>
    </location>
</feature>
<sequence length="173" mass="18560">MSSPHDPGRMRIGDHERAQAIQALGEHYALSRLSLTEYEERVDRATGSVTRGDLMELFSDLPAPRPTGFAQIPQPMGPAPMPYGMPPHPYEGATRSDKSRLAAGLLQILLPFGVGRFYTGHTGIAVAQLLLFFLGGVITCGLGTFAAVIWCVIDGIVLLSTESTDAHGRVLSS</sequence>